<evidence type="ECO:0000259" key="16">
    <source>
        <dbReference type="Pfam" id="PF07992"/>
    </source>
</evidence>
<dbReference type="FunFam" id="3.30.70.20:FF:000012">
    <property type="entry name" value="Electron transfer flavoprotein-ubiquinone oxidoreductase, mitochondrial"/>
    <property type="match status" value="1"/>
</dbReference>
<dbReference type="STRING" id="225164.V4CDQ3"/>
<dbReference type="Pfam" id="PF05187">
    <property type="entry name" value="Fer4_ETF_QO"/>
    <property type="match status" value="1"/>
</dbReference>
<dbReference type="Gene3D" id="3.30.70.20">
    <property type="match status" value="1"/>
</dbReference>
<evidence type="ECO:0000256" key="9">
    <source>
        <dbReference type="ARBA" id="ARBA00023002"/>
    </source>
</evidence>
<dbReference type="KEGG" id="lgi:LOTGIDRAFT_230999"/>
<dbReference type="GO" id="GO:0005743">
    <property type="term" value="C:mitochondrial inner membrane"/>
    <property type="evidence" value="ECO:0007669"/>
    <property type="project" value="TreeGrafter"/>
</dbReference>
<gene>
    <name evidence="18" type="ORF">LOTGIDRAFT_230999</name>
</gene>
<keyword evidence="9 14" id="KW-0560">Oxidoreductase</keyword>
<dbReference type="SUPFAM" id="SSF54862">
    <property type="entry name" value="4Fe-4S ferredoxins"/>
    <property type="match status" value="1"/>
</dbReference>
<dbReference type="InterPro" id="IPR049398">
    <property type="entry name" value="ETF-QO/FixC_UQ-bd"/>
</dbReference>
<dbReference type="Pfam" id="PF21162">
    <property type="entry name" value="ETFQO_UQ-bd"/>
    <property type="match status" value="1"/>
</dbReference>
<dbReference type="EC" id="1.5.5.1" evidence="14"/>
<dbReference type="InterPro" id="IPR007859">
    <property type="entry name" value="ETF-QO/FixX_C"/>
</dbReference>
<evidence type="ECO:0000256" key="5">
    <source>
        <dbReference type="ARBA" id="ARBA00022630"/>
    </source>
</evidence>
<dbReference type="RefSeq" id="XP_009049261.1">
    <property type="nucleotide sequence ID" value="XM_009051013.1"/>
</dbReference>
<evidence type="ECO:0000259" key="17">
    <source>
        <dbReference type="Pfam" id="PF21162"/>
    </source>
</evidence>
<dbReference type="PANTHER" id="PTHR10617:SF107">
    <property type="entry name" value="ELECTRON TRANSFER FLAVOPROTEIN-UBIQUINONE OXIDOREDUCTASE, MITOCHONDRIAL"/>
    <property type="match status" value="1"/>
</dbReference>
<dbReference type="GO" id="GO:0004174">
    <property type="term" value="F:electron-transferring-flavoprotein dehydrogenase activity"/>
    <property type="evidence" value="ECO:0007669"/>
    <property type="project" value="UniProtKB-UniRule"/>
</dbReference>
<evidence type="ECO:0000256" key="7">
    <source>
        <dbReference type="ARBA" id="ARBA00022827"/>
    </source>
</evidence>
<dbReference type="PANTHER" id="PTHR10617">
    <property type="entry name" value="ELECTRON TRANSFER FLAVOPROTEIN-UBIQUINONE OXIDOREDUCTASE"/>
    <property type="match status" value="1"/>
</dbReference>
<dbReference type="EMBL" id="KB200869">
    <property type="protein sequence ID" value="ESP00070.1"/>
    <property type="molecule type" value="Genomic_DNA"/>
</dbReference>
<evidence type="ECO:0000256" key="13">
    <source>
        <dbReference type="ARBA" id="ARBA00052682"/>
    </source>
</evidence>
<dbReference type="AlphaFoldDB" id="V4CDQ3"/>
<evidence type="ECO:0000256" key="1">
    <source>
        <dbReference type="ARBA" id="ARBA00001974"/>
    </source>
</evidence>
<dbReference type="Gene3D" id="3.50.50.60">
    <property type="entry name" value="FAD/NAD(P)-binding domain"/>
    <property type="match status" value="1"/>
</dbReference>
<dbReference type="SUPFAM" id="SSF51905">
    <property type="entry name" value="FAD/NAD(P)-binding domain"/>
    <property type="match status" value="1"/>
</dbReference>
<evidence type="ECO:0000313" key="19">
    <source>
        <dbReference type="Proteomes" id="UP000030746"/>
    </source>
</evidence>
<keyword evidence="7 14" id="KW-0274">FAD</keyword>
<evidence type="ECO:0000256" key="3">
    <source>
        <dbReference type="ARBA" id="ARBA00022448"/>
    </source>
</evidence>
<keyword evidence="8 14" id="KW-0249">Electron transport</keyword>
<evidence type="ECO:0000256" key="14">
    <source>
        <dbReference type="RuleBase" id="RU366068"/>
    </source>
</evidence>
<keyword evidence="3 14" id="KW-0813">Transport</keyword>
<keyword evidence="10 14" id="KW-0408">Iron</keyword>
<evidence type="ECO:0000256" key="2">
    <source>
        <dbReference type="ARBA" id="ARBA00002819"/>
    </source>
</evidence>
<evidence type="ECO:0000259" key="15">
    <source>
        <dbReference type="Pfam" id="PF05187"/>
    </source>
</evidence>
<keyword evidence="6 14" id="KW-0479">Metal-binding</keyword>
<dbReference type="GO" id="GO:0051539">
    <property type="term" value="F:4 iron, 4 sulfur cluster binding"/>
    <property type="evidence" value="ECO:0007669"/>
    <property type="project" value="UniProtKB-UniRule"/>
</dbReference>
<dbReference type="HOGENOM" id="CLU_009667_4_0_1"/>
<sequence>MASLLRSRVSVQTLNLSRQCLSALTERCQSTQQSYPKITTHYTVYPRDKDPRWKDIDFERFADEADVVIVGGGPAGLSAAIRLKQLANDQSKELRVCLVEKAAEIGAHTLSGACLEPHALEELFPDWKERGAPLKTPVKTDRFSFLTEKGRFNIPVLPGMPIYNHGNYIVRLGNVVRWLGEQAEELGVEIYPGYAASEVLYHEDGSVKGIATNDVGIAKDGSPKDMFERGMELHAKVTMFGEGCHGHLAKQLYNTLDLRKDCQPQTYGIGLKELWEIDPAKHDPGRVEHTVGWPFDKNTYAGTFLYHLGEDAPLVSVGMVVGLDYSNPYISPFKEFQRFKHHPSIEPIFRGGKRIGYGARALNEGGFQSLPKLTFPGGCLIGCSPGFMNVPKIKGTHNAMKSGMVAAESVFETIFSEDLVAKSPTIGLNPESYEENIRNSWVWTELKAVRNVRPSFNTPLGVYGGFLYTGIFYCLFRGKEPWTFKHGEPDNEKIKPANECKVIEYPKPDGEVSFDILTSVALTGTNHDHDEPIHLTLKDDHVPVDVNLTLYDGPEQRFCPAGVYEYVDTEDGQGKRLQINAQNCIHCKTCDIKDVTQNINWVCPQGGEGPAYNGM</sequence>
<keyword evidence="11 14" id="KW-0411">Iron-sulfur</keyword>
<evidence type="ECO:0000256" key="12">
    <source>
        <dbReference type="ARBA" id="ARBA00023075"/>
    </source>
</evidence>
<comment type="cofactor">
    <cofactor evidence="14">
        <name>[4Fe-4S] cluster</name>
        <dbReference type="ChEBI" id="CHEBI:49883"/>
    </cofactor>
    <text evidence="14">Binds 1 [4Fe-4S] cluster.</text>
</comment>
<reference evidence="18 19" key="1">
    <citation type="journal article" date="2013" name="Nature">
        <title>Insights into bilaterian evolution from three spiralian genomes.</title>
        <authorList>
            <person name="Simakov O."/>
            <person name="Marletaz F."/>
            <person name="Cho S.J."/>
            <person name="Edsinger-Gonzales E."/>
            <person name="Havlak P."/>
            <person name="Hellsten U."/>
            <person name="Kuo D.H."/>
            <person name="Larsson T."/>
            <person name="Lv J."/>
            <person name="Arendt D."/>
            <person name="Savage R."/>
            <person name="Osoegawa K."/>
            <person name="de Jong P."/>
            <person name="Grimwood J."/>
            <person name="Chapman J.A."/>
            <person name="Shapiro H."/>
            <person name="Aerts A."/>
            <person name="Otillar R.P."/>
            <person name="Terry A.Y."/>
            <person name="Boore J.L."/>
            <person name="Grigoriev I.V."/>
            <person name="Lindberg D.R."/>
            <person name="Seaver E.C."/>
            <person name="Weisblat D.A."/>
            <person name="Putnam N.H."/>
            <person name="Rokhsar D.S."/>
        </authorList>
    </citation>
    <scope>NUCLEOTIDE SEQUENCE [LARGE SCALE GENOMIC DNA]</scope>
</reference>
<keyword evidence="5 14" id="KW-0285">Flavoprotein</keyword>
<dbReference type="SUPFAM" id="SSF54373">
    <property type="entry name" value="FAD-linked reductases, C-terminal domain"/>
    <property type="match status" value="1"/>
</dbReference>
<evidence type="ECO:0000256" key="11">
    <source>
        <dbReference type="ARBA" id="ARBA00023014"/>
    </source>
</evidence>
<evidence type="ECO:0000256" key="6">
    <source>
        <dbReference type="ARBA" id="ARBA00022723"/>
    </source>
</evidence>
<keyword evidence="19" id="KW-1185">Reference proteome</keyword>
<proteinExistence type="predicted"/>
<protein>
    <recommendedName>
        <fullName evidence="14">Electron transfer flavoprotein-ubiquinone oxidoreductase</fullName>
        <shortName evidence="14">ETF-QO</shortName>
        <ecNumber evidence="14">1.5.5.1</ecNumber>
    </recommendedName>
</protein>
<dbReference type="GeneID" id="20248432"/>
<comment type="cofactor">
    <cofactor evidence="1 14">
        <name>FAD</name>
        <dbReference type="ChEBI" id="CHEBI:57692"/>
    </cofactor>
</comment>
<evidence type="ECO:0000313" key="18">
    <source>
        <dbReference type="EMBL" id="ESP00070.1"/>
    </source>
</evidence>
<dbReference type="CTD" id="20248432"/>
<evidence type="ECO:0000256" key="4">
    <source>
        <dbReference type="ARBA" id="ARBA00022485"/>
    </source>
</evidence>
<dbReference type="InterPro" id="IPR040156">
    <property type="entry name" value="ETF-QO"/>
</dbReference>
<feature type="domain" description="ETF-QO/FixX C-terminal" evidence="15">
    <location>
        <begin position="510"/>
        <end position="613"/>
    </location>
</feature>
<dbReference type="InterPro" id="IPR036188">
    <property type="entry name" value="FAD/NAD-bd_sf"/>
</dbReference>
<dbReference type="InterPro" id="IPR023753">
    <property type="entry name" value="FAD/NAD-binding_dom"/>
</dbReference>
<keyword evidence="12 14" id="KW-0830">Ubiquinone</keyword>
<dbReference type="OMA" id="INFQNCV"/>
<feature type="domain" description="FAD/NAD(P)-binding" evidence="16">
    <location>
        <begin position="66"/>
        <end position="127"/>
    </location>
</feature>
<comment type="catalytic activity">
    <reaction evidence="13 14">
        <text>a ubiquinone + reduced [electron-transfer flavoprotein] = a ubiquinol + oxidized [electron-transfer flavoprotein] + H(+)</text>
        <dbReference type="Rhea" id="RHEA:24052"/>
        <dbReference type="Rhea" id="RHEA-COMP:9565"/>
        <dbReference type="Rhea" id="RHEA-COMP:9566"/>
        <dbReference type="Rhea" id="RHEA-COMP:10685"/>
        <dbReference type="Rhea" id="RHEA-COMP:10686"/>
        <dbReference type="ChEBI" id="CHEBI:15378"/>
        <dbReference type="ChEBI" id="CHEBI:16389"/>
        <dbReference type="ChEBI" id="CHEBI:17976"/>
        <dbReference type="ChEBI" id="CHEBI:57692"/>
        <dbReference type="ChEBI" id="CHEBI:58307"/>
        <dbReference type="EC" id="1.5.5.1"/>
    </reaction>
</comment>
<dbReference type="Gene3D" id="3.30.9.90">
    <property type="match status" value="1"/>
</dbReference>
<name>V4CDQ3_LOTGI</name>
<keyword evidence="4" id="KW-0004">4Fe-4S</keyword>
<feature type="domain" description="ETF-QO/FixC ubiquinone-binding" evidence="17">
    <location>
        <begin position="267"/>
        <end position="362"/>
    </location>
</feature>
<comment type="function">
    <text evidence="2 14">Accepts electrons from ETF and reduces ubiquinone.</text>
</comment>
<dbReference type="Pfam" id="PF07992">
    <property type="entry name" value="Pyr_redox_2"/>
    <property type="match status" value="1"/>
</dbReference>
<evidence type="ECO:0000256" key="10">
    <source>
        <dbReference type="ARBA" id="ARBA00023004"/>
    </source>
</evidence>
<evidence type="ECO:0000256" key="8">
    <source>
        <dbReference type="ARBA" id="ARBA00022982"/>
    </source>
</evidence>
<dbReference type="GO" id="GO:0046872">
    <property type="term" value="F:metal ion binding"/>
    <property type="evidence" value="ECO:0007669"/>
    <property type="project" value="UniProtKB-KW"/>
</dbReference>
<dbReference type="OrthoDB" id="437331at2759"/>
<dbReference type="Proteomes" id="UP000030746">
    <property type="component" value="Unassembled WGS sequence"/>
</dbReference>
<organism evidence="18 19">
    <name type="scientific">Lottia gigantea</name>
    <name type="common">Giant owl limpet</name>
    <dbReference type="NCBI Taxonomy" id="225164"/>
    <lineage>
        <taxon>Eukaryota</taxon>
        <taxon>Metazoa</taxon>
        <taxon>Spiralia</taxon>
        <taxon>Lophotrochozoa</taxon>
        <taxon>Mollusca</taxon>
        <taxon>Gastropoda</taxon>
        <taxon>Patellogastropoda</taxon>
        <taxon>Lottioidea</taxon>
        <taxon>Lottiidae</taxon>
        <taxon>Lottia</taxon>
    </lineage>
</organism>
<accession>V4CDQ3</accession>